<evidence type="ECO:0000313" key="4">
    <source>
        <dbReference type="Proteomes" id="UP001596067"/>
    </source>
</evidence>
<evidence type="ECO:0000313" key="3">
    <source>
        <dbReference type="EMBL" id="MFC5888002.1"/>
    </source>
</evidence>
<sequence length="86" mass="8688">MDHGGTNEAGATAPEERELSTGTAVAVGVVAALGAAAVLLAVFHWLGWTVPGLGWLLAKGAVKLCTGGAVGLIAAVAWLRQRGRRN</sequence>
<name>A0ABW1F0R3_9ACTN</name>
<feature type="region of interest" description="Disordered" evidence="1">
    <location>
        <begin position="1"/>
        <end position="20"/>
    </location>
</feature>
<evidence type="ECO:0000256" key="2">
    <source>
        <dbReference type="SAM" id="Phobius"/>
    </source>
</evidence>
<evidence type="ECO:0000256" key="1">
    <source>
        <dbReference type="SAM" id="MobiDB-lite"/>
    </source>
</evidence>
<dbReference type="Proteomes" id="UP001596067">
    <property type="component" value="Unassembled WGS sequence"/>
</dbReference>
<organism evidence="3 4">
    <name type="scientific">Kitasatospora aburaviensis</name>
    <dbReference type="NCBI Taxonomy" id="67265"/>
    <lineage>
        <taxon>Bacteria</taxon>
        <taxon>Bacillati</taxon>
        <taxon>Actinomycetota</taxon>
        <taxon>Actinomycetes</taxon>
        <taxon>Kitasatosporales</taxon>
        <taxon>Streptomycetaceae</taxon>
        <taxon>Kitasatospora</taxon>
    </lineage>
</organism>
<proteinExistence type="predicted"/>
<gene>
    <name evidence="3" type="ORF">ACFP0N_23830</name>
</gene>
<evidence type="ECO:0008006" key="5">
    <source>
        <dbReference type="Google" id="ProtNLM"/>
    </source>
</evidence>
<dbReference type="EMBL" id="JBHSOD010000034">
    <property type="protein sequence ID" value="MFC5888002.1"/>
    <property type="molecule type" value="Genomic_DNA"/>
</dbReference>
<dbReference type="RefSeq" id="WP_313767181.1">
    <property type="nucleotide sequence ID" value="NZ_BAAAVH010000031.1"/>
</dbReference>
<accession>A0ABW1F0R3</accession>
<keyword evidence="2" id="KW-1133">Transmembrane helix</keyword>
<keyword evidence="2" id="KW-0812">Transmembrane</keyword>
<protein>
    <recommendedName>
        <fullName evidence="5">Integral membrane protein</fullName>
    </recommendedName>
</protein>
<keyword evidence="4" id="KW-1185">Reference proteome</keyword>
<feature type="transmembrane region" description="Helical" evidence="2">
    <location>
        <begin position="24"/>
        <end position="48"/>
    </location>
</feature>
<keyword evidence="2" id="KW-0472">Membrane</keyword>
<reference evidence="4" key="1">
    <citation type="journal article" date="2019" name="Int. J. Syst. Evol. Microbiol.">
        <title>The Global Catalogue of Microorganisms (GCM) 10K type strain sequencing project: providing services to taxonomists for standard genome sequencing and annotation.</title>
        <authorList>
            <consortium name="The Broad Institute Genomics Platform"/>
            <consortium name="The Broad Institute Genome Sequencing Center for Infectious Disease"/>
            <person name="Wu L."/>
            <person name="Ma J."/>
        </authorList>
    </citation>
    <scope>NUCLEOTIDE SEQUENCE [LARGE SCALE GENOMIC DNA]</scope>
    <source>
        <strain evidence="4">CGMCC 4.1469</strain>
    </source>
</reference>
<feature type="transmembrane region" description="Helical" evidence="2">
    <location>
        <begin position="60"/>
        <end position="79"/>
    </location>
</feature>
<comment type="caution">
    <text evidence="3">The sequence shown here is derived from an EMBL/GenBank/DDBJ whole genome shotgun (WGS) entry which is preliminary data.</text>
</comment>